<evidence type="ECO:0000256" key="2">
    <source>
        <dbReference type="ARBA" id="ARBA00022679"/>
    </source>
</evidence>
<dbReference type="GO" id="GO:0008168">
    <property type="term" value="F:methyltransferase activity"/>
    <property type="evidence" value="ECO:0007669"/>
    <property type="project" value="UniProtKB-KW"/>
</dbReference>
<dbReference type="GO" id="GO:0032259">
    <property type="term" value="P:methylation"/>
    <property type="evidence" value="ECO:0007669"/>
    <property type="project" value="UniProtKB-KW"/>
</dbReference>
<dbReference type="CDD" id="cd02440">
    <property type="entry name" value="AdoMet_MTases"/>
    <property type="match status" value="1"/>
</dbReference>
<proteinExistence type="predicted"/>
<comment type="caution">
    <text evidence="5">The sequence shown here is derived from an EMBL/GenBank/DDBJ whole genome shotgun (WGS) entry which is preliminary data.</text>
</comment>
<protein>
    <submittedName>
        <fullName evidence="5">Class I SAM-dependent methyltransferase</fullName>
        <ecNumber evidence="5">2.1.1.-</ecNumber>
    </submittedName>
</protein>
<name>A0ABV9PQ25_9ACTN</name>
<gene>
    <name evidence="5" type="ORF">ACFO7U_07310</name>
</gene>
<dbReference type="PANTHER" id="PTHR43464">
    <property type="entry name" value="METHYLTRANSFERASE"/>
    <property type="match status" value="1"/>
</dbReference>
<dbReference type="RefSeq" id="WP_344992765.1">
    <property type="nucleotide sequence ID" value="NZ_BAABCD010000019.1"/>
</dbReference>
<dbReference type="InterPro" id="IPR029063">
    <property type="entry name" value="SAM-dependent_MTases_sf"/>
</dbReference>
<keyword evidence="2 5" id="KW-0808">Transferase</keyword>
<feature type="domain" description="Methyltransferase" evidence="4">
    <location>
        <begin position="45"/>
        <end position="135"/>
    </location>
</feature>
<organism evidence="5 6">
    <name type="scientific">Dietzia aurantiaca</name>
    <dbReference type="NCBI Taxonomy" id="983873"/>
    <lineage>
        <taxon>Bacteria</taxon>
        <taxon>Bacillati</taxon>
        <taxon>Actinomycetota</taxon>
        <taxon>Actinomycetes</taxon>
        <taxon>Mycobacteriales</taxon>
        <taxon>Dietziaceae</taxon>
        <taxon>Dietzia</taxon>
    </lineage>
</organism>
<sequence>MTREAREAYARRAGEYIDHLGAISTVHPADLELVTRWARQVGGPVLDAGCGPGHWTAYLAEAGVDVRGVDGVSEFVDHARAAHPGCRFEEADLDALPLGDASMSGVLAWYSLIHHEPEGIGVPLAEFARVLRPGGQLLLGFFHGEPVERFDHAVTPAYRWSIGALTERVRVAHFEVIETYTRTGPGHRPHGAIVAHLSTEH</sequence>
<reference evidence="6" key="1">
    <citation type="journal article" date="2019" name="Int. J. Syst. Evol. Microbiol.">
        <title>The Global Catalogue of Microorganisms (GCM) 10K type strain sequencing project: providing services to taxonomists for standard genome sequencing and annotation.</title>
        <authorList>
            <consortium name="The Broad Institute Genomics Platform"/>
            <consortium name="The Broad Institute Genome Sequencing Center for Infectious Disease"/>
            <person name="Wu L."/>
            <person name="Ma J."/>
        </authorList>
    </citation>
    <scope>NUCLEOTIDE SEQUENCE [LARGE SCALE GENOMIC DNA]</scope>
    <source>
        <strain evidence="6">JCM 11882</strain>
    </source>
</reference>
<dbReference type="Proteomes" id="UP001595836">
    <property type="component" value="Unassembled WGS sequence"/>
</dbReference>
<keyword evidence="6" id="KW-1185">Reference proteome</keyword>
<evidence type="ECO:0000313" key="6">
    <source>
        <dbReference type="Proteomes" id="UP001595836"/>
    </source>
</evidence>
<keyword evidence="1 5" id="KW-0489">Methyltransferase</keyword>
<dbReference type="EC" id="2.1.1.-" evidence="5"/>
<evidence type="ECO:0000259" key="4">
    <source>
        <dbReference type="Pfam" id="PF13649"/>
    </source>
</evidence>
<keyword evidence="3" id="KW-0949">S-adenosyl-L-methionine</keyword>
<dbReference type="EMBL" id="JBHSHP010000018">
    <property type="protein sequence ID" value="MFC4754584.1"/>
    <property type="molecule type" value="Genomic_DNA"/>
</dbReference>
<accession>A0ABV9PQ25</accession>
<dbReference type="SUPFAM" id="SSF53335">
    <property type="entry name" value="S-adenosyl-L-methionine-dependent methyltransferases"/>
    <property type="match status" value="1"/>
</dbReference>
<dbReference type="InterPro" id="IPR041698">
    <property type="entry name" value="Methyltransf_25"/>
</dbReference>
<evidence type="ECO:0000313" key="5">
    <source>
        <dbReference type="EMBL" id="MFC4754584.1"/>
    </source>
</evidence>
<dbReference type="Gene3D" id="3.40.50.150">
    <property type="entry name" value="Vaccinia Virus protein VP39"/>
    <property type="match status" value="1"/>
</dbReference>
<evidence type="ECO:0000256" key="3">
    <source>
        <dbReference type="ARBA" id="ARBA00022691"/>
    </source>
</evidence>
<dbReference type="Pfam" id="PF13649">
    <property type="entry name" value="Methyltransf_25"/>
    <property type="match status" value="1"/>
</dbReference>
<dbReference type="PANTHER" id="PTHR43464:SF19">
    <property type="entry name" value="UBIQUINONE BIOSYNTHESIS O-METHYLTRANSFERASE, MITOCHONDRIAL"/>
    <property type="match status" value="1"/>
</dbReference>
<evidence type="ECO:0000256" key="1">
    <source>
        <dbReference type="ARBA" id="ARBA00022603"/>
    </source>
</evidence>